<dbReference type="InterPro" id="IPR052017">
    <property type="entry name" value="TSUP"/>
</dbReference>
<evidence type="ECO:0000256" key="5">
    <source>
        <dbReference type="ARBA" id="ARBA00022692"/>
    </source>
</evidence>
<evidence type="ECO:0000313" key="9">
    <source>
        <dbReference type="EMBL" id="EEV88748.1"/>
    </source>
</evidence>
<comment type="caution">
    <text evidence="9">The sequence shown here is derived from an EMBL/GenBank/DDBJ whole genome shotgun (WGS) entry which is preliminary data.</text>
</comment>
<feature type="transmembrane region" description="Helical" evidence="8">
    <location>
        <begin position="191"/>
        <end position="214"/>
    </location>
</feature>
<evidence type="ECO:0000256" key="7">
    <source>
        <dbReference type="ARBA" id="ARBA00023136"/>
    </source>
</evidence>
<feature type="transmembrane region" description="Helical" evidence="8">
    <location>
        <begin position="143"/>
        <end position="171"/>
    </location>
</feature>
<dbReference type="GO" id="GO:0005886">
    <property type="term" value="C:plasma membrane"/>
    <property type="evidence" value="ECO:0007669"/>
    <property type="project" value="UniProtKB-SubCell"/>
</dbReference>
<evidence type="ECO:0000256" key="6">
    <source>
        <dbReference type="ARBA" id="ARBA00022989"/>
    </source>
</evidence>
<evidence type="ECO:0000256" key="4">
    <source>
        <dbReference type="ARBA" id="ARBA00022475"/>
    </source>
</evidence>
<dbReference type="EMBL" id="ACKY01000057">
    <property type="protein sequence ID" value="EEV88748.1"/>
    <property type="molecule type" value="Genomic_DNA"/>
</dbReference>
<evidence type="ECO:0000313" key="10">
    <source>
        <dbReference type="Proteomes" id="UP000004870"/>
    </source>
</evidence>
<dbReference type="Proteomes" id="UP000004870">
    <property type="component" value="Unassembled WGS sequence"/>
</dbReference>
<comment type="subcellular location">
    <subcellularLocation>
        <location evidence="1 8">Cell membrane</location>
        <topology evidence="1 8">Multi-pass membrane protein</topology>
    </subcellularLocation>
</comment>
<reference evidence="9 10" key="1">
    <citation type="submission" date="2009-08" db="EMBL/GenBank/DDBJ databases">
        <authorList>
            <person name="Qin X."/>
            <person name="Bachman B."/>
            <person name="Battles P."/>
            <person name="Bell A."/>
            <person name="Bess C."/>
            <person name="Bickham C."/>
            <person name="Chaboub L."/>
            <person name="Chen D."/>
            <person name="Coyle M."/>
            <person name="Deiros D.R."/>
            <person name="Dinh H."/>
            <person name="Forbes L."/>
            <person name="Fowler G."/>
            <person name="Francisco L."/>
            <person name="Fu Q."/>
            <person name="Gubbala S."/>
            <person name="Hale W."/>
            <person name="Han Y."/>
            <person name="Hemphill L."/>
            <person name="Highlander S.K."/>
            <person name="Hirani K."/>
            <person name="Hogues M."/>
            <person name="Jackson L."/>
            <person name="Jakkamsetti A."/>
            <person name="Javaid M."/>
            <person name="Jiang H."/>
            <person name="Korchina V."/>
            <person name="Kovar C."/>
            <person name="Lara F."/>
            <person name="Lee S."/>
            <person name="Mata R."/>
            <person name="Mathew T."/>
            <person name="Moen C."/>
            <person name="Morales K."/>
            <person name="Munidasa M."/>
            <person name="Nazareth L."/>
            <person name="Ngo R."/>
            <person name="Nguyen L."/>
            <person name="Okwuonu G."/>
            <person name="Ongeri F."/>
            <person name="Patil S."/>
            <person name="Petrosino J."/>
            <person name="Pham C."/>
            <person name="Pham P."/>
            <person name="Pu L.-L."/>
            <person name="Puazo M."/>
            <person name="Raj R."/>
            <person name="Reid J."/>
            <person name="Rouhana J."/>
            <person name="Saada N."/>
            <person name="Shang Y."/>
            <person name="Simmons D."/>
            <person name="Thornton R."/>
            <person name="Warren J."/>
            <person name="Weissenberger G."/>
            <person name="Zhang J."/>
            <person name="Zhang L."/>
            <person name="Zhou C."/>
            <person name="Zhu D."/>
            <person name="Muzny D."/>
            <person name="Worley K."/>
            <person name="Gibbs R."/>
        </authorList>
    </citation>
    <scope>NUCLEOTIDE SEQUENCE [LARGE SCALE GENOMIC DNA]</scope>
    <source>
        <strain evidence="10">ATCC 15826 / DSM 8339 / NCTC 10426 / 6573</strain>
    </source>
</reference>
<keyword evidence="6 8" id="KW-1133">Transmembrane helix</keyword>
<comment type="similarity">
    <text evidence="2 8">Belongs to the 4-toluene sulfonate uptake permease (TSUP) (TC 2.A.102) family.</text>
</comment>
<keyword evidence="10" id="KW-1185">Reference proteome</keyword>
<dbReference type="HOGENOM" id="CLU_045498_2_1_6"/>
<accession>C8N9F7</accession>
<feature type="transmembrane region" description="Helical" evidence="8">
    <location>
        <begin position="80"/>
        <end position="100"/>
    </location>
</feature>
<keyword evidence="7 8" id="KW-0472">Membrane</keyword>
<dbReference type="InterPro" id="IPR002781">
    <property type="entry name" value="TM_pro_TauE-like"/>
</dbReference>
<evidence type="ECO:0000256" key="8">
    <source>
        <dbReference type="RuleBase" id="RU363041"/>
    </source>
</evidence>
<name>C8N9F7_CARH6</name>
<dbReference type="Pfam" id="PF01925">
    <property type="entry name" value="TauE"/>
    <property type="match status" value="1"/>
</dbReference>
<feature type="transmembrane region" description="Helical" evidence="8">
    <location>
        <begin position="112"/>
        <end position="131"/>
    </location>
</feature>
<keyword evidence="3" id="KW-0813">Transport</keyword>
<dbReference type="STRING" id="2718.CHUV0807_0931"/>
<dbReference type="AlphaFoldDB" id="C8N9F7"/>
<evidence type="ECO:0000256" key="1">
    <source>
        <dbReference type="ARBA" id="ARBA00004651"/>
    </source>
</evidence>
<feature type="transmembrane region" description="Helical" evidence="8">
    <location>
        <begin position="7"/>
        <end position="29"/>
    </location>
</feature>
<protein>
    <recommendedName>
        <fullName evidence="8">Probable membrane transporter protein</fullName>
    </recommendedName>
</protein>
<gene>
    <name evidence="9" type="ORF">HMPREF0198_1135</name>
</gene>
<feature type="transmembrane region" description="Helical" evidence="8">
    <location>
        <begin position="234"/>
        <end position="255"/>
    </location>
</feature>
<keyword evidence="5 8" id="KW-0812">Transmembrane</keyword>
<dbReference type="PANTHER" id="PTHR30269:SF0">
    <property type="entry name" value="MEMBRANE TRANSPORTER PROTEIN YFCA-RELATED"/>
    <property type="match status" value="1"/>
</dbReference>
<keyword evidence="4 8" id="KW-1003">Cell membrane</keyword>
<evidence type="ECO:0000256" key="3">
    <source>
        <dbReference type="ARBA" id="ARBA00022448"/>
    </source>
</evidence>
<sequence>MTMLAELPFWILALLTLVGIVAGFVDTLAGGGGMLTIPSLLLAGLPPDAALATNKLQGSCGTLLATWYFVKRGQIQFRRLLPGIAACALGAACGTLTVQYLPKEALQQALPLLLAVVALIFIFMPSLGSVAREARLPYGKFALAAALPIGFYDGFLGPGTGSFFMLALISLRGYTLQNATIEAKAYNATTNLVSLLVFLIGGKIVWLAGVAMAVGQILGARLAAGLIISKGNRLIRPAVIAMSLIMSAVLAHRYWF</sequence>
<organism evidence="9 10">
    <name type="scientific">Cardiobacterium hominis (strain ATCC 15826 / DSM 8339 / NCTC 10426 / 6573)</name>
    <dbReference type="NCBI Taxonomy" id="638300"/>
    <lineage>
        <taxon>Bacteria</taxon>
        <taxon>Pseudomonadati</taxon>
        <taxon>Pseudomonadota</taxon>
        <taxon>Gammaproteobacteria</taxon>
        <taxon>Cardiobacteriales</taxon>
        <taxon>Cardiobacteriaceae</taxon>
        <taxon>Cardiobacterium</taxon>
    </lineage>
</organism>
<evidence type="ECO:0000256" key="2">
    <source>
        <dbReference type="ARBA" id="ARBA00009142"/>
    </source>
</evidence>
<dbReference type="OrthoDB" id="554695at2"/>
<proteinExistence type="inferred from homology"/>
<dbReference type="PANTHER" id="PTHR30269">
    <property type="entry name" value="TRANSMEMBRANE PROTEIN YFCA"/>
    <property type="match status" value="1"/>
</dbReference>